<dbReference type="SUPFAM" id="SSF56601">
    <property type="entry name" value="beta-lactamase/transpeptidase-like"/>
    <property type="match status" value="1"/>
</dbReference>
<evidence type="ECO:0000256" key="2">
    <source>
        <dbReference type="SAM" id="SignalP"/>
    </source>
</evidence>
<evidence type="ECO:0000259" key="3">
    <source>
        <dbReference type="Pfam" id="PF00144"/>
    </source>
</evidence>
<dbReference type="EMBL" id="RBVV01000005">
    <property type="protein sequence ID" value="RNJ60736.1"/>
    <property type="molecule type" value="Genomic_DNA"/>
</dbReference>
<dbReference type="Pfam" id="PF00144">
    <property type="entry name" value="Beta-lactamase"/>
    <property type="match status" value="1"/>
</dbReference>
<dbReference type="Pfam" id="PF26335">
    <property type="entry name" value="ARB_00930_C"/>
    <property type="match status" value="1"/>
</dbReference>
<evidence type="ECO:0000313" key="6">
    <source>
        <dbReference type="Proteomes" id="UP000267145"/>
    </source>
</evidence>
<reference evidence="5 6" key="1">
    <citation type="submission" date="2018-10" db="EMBL/GenBank/DDBJ databases">
        <title>Genome sequence of Verticillium nonalfalfae VnAa140.</title>
        <authorList>
            <person name="Stajich J.E."/>
            <person name="Kasson M.T."/>
        </authorList>
    </citation>
    <scope>NUCLEOTIDE SEQUENCE [LARGE SCALE GENOMIC DNA]</scope>
    <source>
        <strain evidence="5 6">VnAa140</strain>
    </source>
</reference>
<dbReference type="InterPro" id="IPR051478">
    <property type="entry name" value="Beta-lactamase-like_AB/R"/>
</dbReference>
<feature type="chain" id="PRO_5017938884" evidence="2">
    <location>
        <begin position="19"/>
        <end position="544"/>
    </location>
</feature>
<evidence type="ECO:0000259" key="4">
    <source>
        <dbReference type="Pfam" id="PF26335"/>
    </source>
</evidence>
<dbReference type="AlphaFoldDB" id="A0A3M9YLU6"/>
<dbReference type="RefSeq" id="XP_028498894.1">
    <property type="nucleotide sequence ID" value="XM_028640928.1"/>
</dbReference>
<feature type="domain" description="Beta-lactamase-like ARB-00930-like C-terminal" evidence="4">
    <location>
        <begin position="410"/>
        <end position="541"/>
    </location>
</feature>
<keyword evidence="2" id="KW-0732">Signal</keyword>
<feature type="signal peptide" evidence="2">
    <location>
        <begin position="1"/>
        <end position="18"/>
    </location>
</feature>
<accession>A0A3M9YLU6</accession>
<dbReference type="InterPro" id="IPR058664">
    <property type="entry name" value="ARB_00930-like_C"/>
</dbReference>
<comment type="similarity">
    <text evidence="1">Belongs to the beta-lactamase family.</text>
</comment>
<gene>
    <name evidence="5" type="primary">LACTBL1</name>
    <name evidence="5" type="ORF">D7B24_006807</name>
</gene>
<protein>
    <submittedName>
        <fullName evidence="5">Putative beta-lactamase-like 1</fullName>
    </submittedName>
</protein>
<dbReference type="InterPro" id="IPR001466">
    <property type="entry name" value="Beta-lactam-related"/>
</dbReference>
<dbReference type="InterPro" id="IPR012338">
    <property type="entry name" value="Beta-lactam/transpept-like"/>
</dbReference>
<comment type="caution">
    <text evidence="5">The sequence shown here is derived from an EMBL/GenBank/DDBJ whole genome shotgun (WGS) entry which is preliminary data.</text>
</comment>
<dbReference type="PANTHER" id="PTHR22935:SF95">
    <property type="entry name" value="BETA-LACTAMASE-LIKE 1-RELATED"/>
    <property type="match status" value="1"/>
</dbReference>
<dbReference type="Proteomes" id="UP000267145">
    <property type="component" value="Unassembled WGS sequence"/>
</dbReference>
<dbReference type="STRING" id="1051616.A0A3M9YLU6"/>
<proteinExistence type="inferred from homology"/>
<organism evidence="5 6">
    <name type="scientific">Verticillium nonalfalfae</name>
    <dbReference type="NCBI Taxonomy" id="1051616"/>
    <lineage>
        <taxon>Eukaryota</taxon>
        <taxon>Fungi</taxon>
        <taxon>Dikarya</taxon>
        <taxon>Ascomycota</taxon>
        <taxon>Pezizomycotina</taxon>
        <taxon>Sordariomycetes</taxon>
        <taxon>Hypocreomycetidae</taxon>
        <taxon>Glomerellales</taxon>
        <taxon>Plectosphaerellaceae</taxon>
        <taxon>Verticillium</taxon>
    </lineage>
</organism>
<evidence type="ECO:0000313" key="5">
    <source>
        <dbReference type="EMBL" id="RNJ60736.1"/>
    </source>
</evidence>
<dbReference type="PANTHER" id="PTHR22935">
    <property type="entry name" value="PENICILLIN-BINDING PROTEIN"/>
    <property type="match status" value="1"/>
</dbReference>
<sequence length="544" mass="59599">MKVTIALVALSWLTWVAAHCPPTGAVLPNLKIRSSDGIATALEKSLDNVVKSCQNDFNITTTSFSIAITTTDDTFFEFHHTALLRDDTGVNTVNGDTIYRLGSVTKVFTVLSLLLEEGLNLDSPIWQFVPELENIVKYKDTTLRMLASQIAGVNQDSFVYDISATIPPLMLAQLGFPNIPIPEGLPTCDAIQIGEAPCTQFFDGLKFSNLTWQPGTNAAYSNLAYIILGFAVENITSSSYADALNDRIAAPLRLKNTGTRVPVIENGIIPVGGLEWYTRPLANYDSTGGMFSTPHDLQSFIRSILNHEQLSHANTAMWLKPVVFTANPAEAVGMPWEIYRPSDLTPDGRPIETYSKTGNLPFYAAHIAFLPAYGVGLSINTAGQEAFTAVRDLLDIVIRTLIPTLESVTRSQAEATYGGTYASETGSLTLVVDDGPGLKIEEWMVGNGSVLDAWLKFPGREDLSSVDARAYPVGIDDRWLVYFEGHSSRNKTGIFAKQCETWIAQDGLRFAGLPIDEIDFKFEDGRVVSVTSPGLRQELLKIRR</sequence>
<feature type="domain" description="Beta-lactamase-related" evidence="3">
    <location>
        <begin position="85"/>
        <end position="385"/>
    </location>
</feature>
<dbReference type="Gene3D" id="3.40.710.10">
    <property type="entry name" value="DD-peptidase/beta-lactamase superfamily"/>
    <property type="match status" value="1"/>
</dbReference>
<name>A0A3M9YLU6_9PEZI</name>
<keyword evidence="6" id="KW-1185">Reference proteome</keyword>
<dbReference type="GeneID" id="39610496"/>
<evidence type="ECO:0000256" key="1">
    <source>
        <dbReference type="ARBA" id="ARBA00038473"/>
    </source>
</evidence>